<dbReference type="GO" id="GO:0016757">
    <property type="term" value="F:glycosyltransferase activity"/>
    <property type="evidence" value="ECO:0007669"/>
    <property type="project" value="UniProtKB-KW"/>
</dbReference>
<comment type="caution">
    <text evidence="3">The sequence shown here is derived from an EMBL/GenBank/DDBJ whole genome shotgun (WGS) entry which is preliminary data.</text>
</comment>
<evidence type="ECO:0000313" key="3">
    <source>
        <dbReference type="EMBL" id="MFB2896073.1"/>
    </source>
</evidence>
<dbReference type="SUPFAM" id="SSF53756">
    <property type="entry name" value="UDP-Glycosyltransferase/glycogen phosphorylase"/>
    <property type="match status" value="1"/>
</dbReference>
<gene>
    <name evidence="3" type="ORF">ACE1CI_24445</name>
</gene>
<dbReference type="InterPro" id="IPR001296">
    <property type="entry name" value="Glyco_trans_1"/>
</dbReference>
<dbReference type="CDD" id="cd03811">
    <property type="entry name" value="GT4_GT28_WabH-like"/>
    <property type="match status" value="1"/>
</dbReference>
<dbReference type="RefSeq" id="WP_413265702.1">
    <property type="nucleotide sequence ID" value="NZ_JBHFNR010000182.1"/>
</dbReference>
<accession>A0ABV4XXW1</accession>
<feature type="domain" description="Glycosyltransferase subfamily 4-like N-terminal" evidence="2">
    <location>
        <begin position="17"/>
        <end position="181"/>
    </location>
</feature>
<dbReference type="PANTHER" id="PTHR12526">
    <property type="entry name" value="GLYCOSYLTRANSFERASE"/>
    <property type="match status" value="1"/>
</dbReference>
<dbReference type="Pfam" id="PF13439">
    <property type="entry name" value="Glyco_transf_4"/>
    <property type="match status" value="1"/>
</dbReference>
<organism evidence="3 4">
    <name type="scientific">Floridaenema flaviceps BLCC-F50</name>
    <dbReference type="NCBI Taxonomy" id="3153642"/>
    <lineage>
        <taxon>Bacteria</taxon>
        <taxon>Bacillati</taxon>
        <taxon>Cyanobacteriota</taxon>
        <taxon>Cyanophyceae</taxon>
        <taxon>Oscillatoriophycideae</taxon>
        <taxon>Aerosakkonematales</taxon>
        <taxon>Aerosakkonemataceae</taxon>
        <taxon>Floridanema</taxon>
        <taxon>Floridanema flaviceps</taxon>
    </lineage>
</organism>
<dbReference type="Pfam" id="PF00534">
    <property type="entry name" value="Glycos_transf_1"/>
    <property type="match status" value="1"/>
</dbReference>
<protein>
    <submittedName>
        <fullName evidence="3">Glycosyltransferase</fullName>
        <ecNumber evidence="3">2.4.-.-</ecNumber>
    </submittedName>
</protein>
<dbReference type="EC" id="2.4.-.-" evidence="3"/>
<dbReference type="PANTHER" id="PTHR12526:SF630">
    <property type="entry name" value="GLYCOSYLTRANSFERASE"/>
    <property type="match status" value="1"/>
</dbReference>
<evidence type="ECO:0000259" key="2">
    <source>
        <dbReference type="Pfam" id="PF13439"/>
    </source>
</evidence>
<reference evidence="3 4" key="1">
    <citation type="submission" date="2024-09" db="EMBL/GenBank/DDBJ databases">
        <title>Floridaenema gen nov. (Aerosakkonemataceae, Aerosakkonematales ord. nov., Cyanobacteria) from benthic tropical and subtropical fresh waters, with the description of four new species.</title>
        <authorList>
            <person name="Moretto J.A."/>
            <person name="Berthold D.E."/>
            <person name="Lefler F.W."/>
            <person name="Huang I.-S."/>
            <person name="Laughinghouse H. IV."/>
        </authorList>
    </citation>
    <scope>NUCLEOTIDE SEQUENCE [LARGE SCALE GENOMIC DNA]</scope>
    <source>
        <strain evidence="3 4">BLCC-F50</strain>
    </source>
</reference>
<evidence type="ECO:0000313" key="4">
    <source>
        <dbReference type="Proteomes" id="UP001576784"/>
    </source>
</evidence>
<feature type="domain" description="Glycosyl transferase family 1" evidence="1">
    <location>
        <begin position="192"/>
        <end position="347"/>
    </location>
</feature>
<keyword evidence="3" id="KW-0808">Transferase</keyword>
<evidence type="ECO:0000259" key="1">
    <source>
        <dbReference type="Pfam" id="PF00534"/>
    </source>
</evidence>
<sequence>MSQPKHIAFLAPNLNGGGLERVVVNLLKGMVKHNLKLDLVLTSATGPLLKDVPSEVRIIDLKTPLGLRLKSASNVISPLVNYLRQEKPDVVFSNLLTYNLVAVVAVALARVPTYLVLIEHLSLQETKNRRRGFQFWLLPLLMRYLYPRADAVLAVSKRLARELEADLKMRSGTIKTIYNPVIDDNLLLKSQESIEHPWFKDGEVPVVLGVGRLVDQKDFSTLIRAFAIVRKTRPARLVILGDGVEKKKLKSLISELSLEDDVALLGFVENPYAYMSKATVFALSSAWEGFGNVVVEAMAVGTPVVSTNCESGPEEILDNGKYGELVSVGDREAMAAAILRVLAGNSKSVDPAWLQQFTLENATQKYLEFLGFSENN</sequence>
<dbReference type="Proteomes" id="UP001576784">
    <property type="component" value="Unassembled WGS sequence"/>
</dbReference>
<proteinExistence type="predicted"/>
<dbReference type="EMBL" id="JBHFNR010000182">
    <property type="protein sequence ID" value="MFB2896073.1"/>
    <property type="molecule type" value="Genomic_DNA"/>
</dbReference>
<dbReference type="InterPro" id="IPR028098">
    <property type="entry name" value="Glyco_trans_4-like_N"/>
</dbReference>
<dbReference type="Gene3D" id="3.40.50.2000">
    <property type="entry name" value="Glycogen Phosphorylase B"/>
    <property type="match status" value="2"/>
</dbReference>
<name>A0ABV4XXW1_9CYAN</name>
<keyword evidence="3" id="KW-0328">Glycosyltransferase</keyword>
<keyword evidence="4" id="KW-1185">Reference proteome</keyword>